<feature type="transmembrane region" description="Helical" evidence="1">
    <location>
        <begin position="322"/>
        <end position="348"/>
    </location>
</feature>
<dbReference type="EMBL" id="CP032382">
    <property type="protein sequence ID" value="AYB30360.1"/>
    <property type="molecule type" value="Genomic_DNA"/>
</dbReference>
<reference evidence="3" key="1">
    <citation type="submission" date="2018-09" db="EMBL/GenBank/DDBJ databases">
        <title>Chryseolinea sp. KIS68-18 isolated from soil.</title>
        <authorList>
            <person name="Weon H.-Y."/>
            <person name="Kwon S.-W."/>
            <person name="Lee S.A."/>
        </authorList>
    </citation>
    <scope>NUCLEOTIDE SEQUENCE [LARGE SCALE GENOMIC DNA]</scope>
    <source>
        <strain evidence="3">KIS68-18</strain>
    </source>
</reference>
<feature type="transmembrane region" description="Helical" evidence="1">
    <location>
        <begin position="418"/>
        <end position="435"/>
    </location>
</feature>
<dbReference type="Pfam" id="PF04403">
    <property type="entry name" value="PqiA"/>
    <property type="match status" value="1"/>
</dbReference>
<protein>
    <submittedName>
        <fullName evidence="2">Paraquat-inducible protein A</fullName>
    </submittedName>
</protein>
<name>A0A385SLQ1_9BACT</name>
<keyword evidence="3" id="KW-1185">Reference proteome</keyword>
<evidence type="ECO:0000313" key="2">
    <source>
        <dbReference type="EMBL" id="AYB30360.1"/>
    </source>
</evidence>
<evidence type="ECO:0000256" key="1">
    <source>
        <dbReference type="SAM" id="Phobius"/>
    </source>
</evidence>
<keyword evidence="1" id="KW-0472">Membrane</keyword>
<evidence type="ECO:0000313" key="3">
    <source>
        <dbReference type="Proteomes" id="UP000266183"/>
    </source>
</evidence>
<feature type="transmembrane region" description="Helical" evidence="1">
    <location>
        <begin position="20"/>
        <end position="42"/>
    </location>
</feature>
<feature type="transmembrane region" description="Helical" evidence="1">
    <location>
        <begin position="249"/>
        <end position="271"/>
    </location>
</feature>
<dbReference type="Proteomes" id="UP000266183">
    <property type="component" value="Chromosome"/>
</dbReference>
<feature type="transmembrane region" description="Helical" evidence="1">
    <location>
        <begin position="224"/>
        <end position="243"/>
    </location>
</feature>
<organism evidence="2 3">
    <name type="scientific">Chryseolinea soli</name>
    <dbReference type="NCBI Taxonomy" id="2321403"/>
    <lineage>
        <taxon>Bacteria</taxon>
        <taxon>Pseudomonadati</taxon>
        <taxon>Bacteroidota</taxon>
        <taxon>Cytophagia</taxon>
        <taxon>Cytophagales</taxon>
        <taxon>Fulvivirgaceae</taxon>
        <taxon>Chryseolinea</taxon>
    </lineage>
</organism>
<accession>A0A385SLQ1</accession>
<proteinExistence type="predicted"/>
<dbReference type="AlphaFoldDB" id="A0A385SLQ1"/>
<sequence length="460" mass="51945">MDGAYGLYSISHPTLKAMISLQRTILIFLSGILLAIAIVSGYKVHEFSAQRAEIKKDYSILNNITYGLLSVNAWRDHIVRVVTHRIDDFEFTKPQRAAAKAEIAVALHAVINRADSMIDRKQKTIGGKLKKFAVKALVNEEKLHAKVPQFAETILSEIEKPKNKEKLKALVQSKLEEFGTITYDSAADVNRAEDILNKYGATDLASFNKNCEQKLDDLQSRTYFFTYVVLGIMIFFLMMWWVLRNQRQVHTPFFVMSVLLALIVLFVGLTSPMIEIDARIKELSFLLIGERITFHDQVIFFQSKSIVDVVRILIETGKYDSAIVGVLILLFSVVFPIAKLISTKLYLLGTERWRSNKIIHYFAFKSGKWSMADVNVVAIFMAYIGFKGILDSQLSHLNTKTDSLASISTNETTLQPGFILFVAFVLFGLMLSAILQRITTLEPKPEPTPKLGKDIRHAIA</sequence>
<gene>
    <name evidence="2" type="ORF">D4L85_07065</name>
</gene>
<dbReference type="InterPro" id="IPR007498">
    <property type="entry name" value="PqiA-like"/>
</dbReference>
<keyword evidence="1" id="KW-0812">Transmembrane</keyword>
<keyword evidence="1" id="KW-1133">Transmembrane helix</keyword>
<dbReference type="KEGG" id="chk:D4L85_07065"/>